<evidence type="ECO:0000256" key="7">
    <source>
        <dbReference type="PROSITE-ProRule" id="PRU00042"/>
    </source>
</evidence>
<dbReference type="GO" id="GO:0008270">
    <property type="term" value="F:zinc ion binding"/>
    <property type="evidence" value="ECO:0007669"/>
    <property type="project" value="UniProtKB-KW"/>
</dbReference>
<name>A0A8C6TMB8_9GOBI</name>
<dbReference type="GO" id="GO:1990837">
    <property type="term" value="F:sequence-specific double-stranded DNA binding"/>
    <property type="evidence" value="ECO:0007669"/>
    <property type="project" value="UniProtKB-ARBA"/>
</dbReference>
<feature type="domain" description="C2H2-type" evidence="10">
    <location>
        <begin position="408"/>
        <end position="435"/>
    </location>
</feature>
<keyword evidence="5" id="KW-0862">Zinc</keyword>
<sequence length="471" mass="54250">MSQRSRTLRALVTERLTAAAEEIFELVERTIAEYEEELCRSKEENQQLLEKALGPQQQQQQQRQQQQRRLPIHGAAGGPTFILSPTNDAEVQGEQFIIKNEPEELSIQLQESPYTAVRVKNDMEEPPGGSTTEDWTEPWEPVAECSEEAGDDAQEPMKISDSGATPEHERSPPNTRGVVSPGCPVADEAVTMAELMSKVRRNRCPICAKTFKRDLWSHMLVHTGERPFSCSVCQKGFTRKSSLSLHMKMHLSERPFRCTICQKEFVQKSNFTIHVERHAKAELKLQQRQRKLARQRMKEASAVREEEQQFEQDPPLDLRQGSATMKNREKRKCREIYEAARSLSVSMKSRDERGDECPVCGKRFHDLWPHMRLHTGERPFRCSVCRKGFPRRSSLSLHKRLHMQEKPFKCPVCQKEFTQNTNFKRHMAKHEKDGEVLEPGEISVSGVYLQQFFQMESGQRFEPQAATSSAR</sequence>
<accession>A0A8C6TMB8</accession>
<evidence type="ECO:0000259" key="10">
    <source>
        <dbReference type="PROSITE" id="PS50157"/>
    </source>
</evidence>
<dbReference type="FunFam" id="3.30.160.60:FF:000624">
    <property type="entry name" value="zinc finger protein 697"/>
    <property type="match status" value="1"/>
</dbReference>
<dbReference type="SMART" id="SM00355">
    <property type="entry name" value="ZnF_C2H2"/>
    <property type="match status" value="6"/>
</dbReference>
<keyword evidence="4 7" id="KW-0863">Zinc-finger</keyword>
<evidence type="ECO:0000256" key="6">
    <source>
        <dbReference type="ARBA" id="ARBA00023242"/>
    </source>
</evidence>
<dbReference type="Proteomes" id="UP000694523">
    <property type="component" value="Unplaced"/>
</dbReference>
<keyword evidence="6" id="KW-0539">Nucleus</keyword>
<dbReference type="Ensembl" id="ENSNMLT00000022874.1">
    <property type="protein sequence ID" value="ENSNMLP00000020384.1"/>
    <property type="gene ID" value="ENSNMLG00000013302.1"/>
</dbReference>
<evidence type="ECO:0000256" key="8">
    <source>
        <dbReference type="SAM" id="Coils"/>
    </source>
</evidence>
<feature type="coiled-coil region" evidence="8">
    <location>
        <begin position="17"/>
        <end position="51"/>
    </location>
</feature>
<evidence type="ECO:0000256" key="3">
    <source>
        <dbReference type="ARBA" id="ARBA00022737"/>
    </source>
</evidence>
<dbReference type="PROSITE" id="PS50157">
    <property type="entry name" value="ZINC_FINGER_C2H2_2"/>
    <property type="match status" value="6"/>
</dbReference>
<organism evidence="11 12">
    <name type="scientific">Neogobius melanostomus</name>
    <name type="common">round goby</name>
    <dbReference type="NCBI Taxonomy" id="47308"/>
    <lineage>
        <taxon>Eukaryota</taxon>
        <taxon>Metazoa</taxon>
        <taxon>Chordata</taxon>
        <taxon>Craniata</taxon>
        <taxon>Vertebrata</taxon>
        <taxon>Euteleostomi</taxon>
        <taxon>Actinopterygii</taxon>
        <taxon>Neopterygii</taxon>
        <taxon>Teleostei</taxon>
        <taxon>Neoteleostei</taxon>
        <taxon>Acanthomorphata</taxon>
        <taxon>Gobiaria</taxon>
        <taxon>Gobiiformes</taxon>
        <taxon>Gobioidei</taxon>
        <taxon>Gobiidae</taxon>
        <taxon>Benthophilinae</taxon>
        <taxon>Neogobiini</taxon>
        <taxon>Neogobius</taxon>
    </lineage>
</organism>
<protein>
    <recommendedName>
        <fullName evidence="10">C2H2-type domain-containing protein</fullName>
    </recommendedName>
</protein>
<dbReference type="GO" id="GO:0045893">
    <property type="term" value="P:positive regulation of DNA-templated transcription"/>
    <property type="evidence" value="ECO:0007669"/>
    <property type="project" value="UniProtKB-ARBA"/>
</dbReference>
<dbReference type="PANTHER" id="PTHR16515:SF49">
    <property type="entry name" value="GASTRULA ZINC FINGER PROTEIN XLCGF49.1-LIKE-RELATED"/>
    <property type="match status" value="1"/>
</dbReference>
<reference evidence="11" key="2">
    <citation type="submission" date="2025-09" db="UniProtKB">
        <authorList>
            <consortium name="Ensembl"/>
        </authorList>
    </citation>
    <scope>IDENTIFICATION</scope>
</reference>
<dbReference type="PANTHER" id="PTHR16515">
    <property type="entry name" value="PR DOMAIN ZINC FINGER PROTEIN"/>
    <property type="match status" value="1"/>
</dbReference>
<evidence type="ECO:0000256" key="2">
    <source>
        <dbReference type="ARBA" id="ARBA00022723"/>
    </source>
</evidence>
<dbReference type="Pfam" id="PF00096">
    <property type="entry name" value="zf-C2H2"/>
    <property type="match status" value="4"/>
</dbReference>
<evidence type="ECO:0000256" key="5">
    <source>
        <dbReference type="ARBA" id="ARBA00022833"/>
    </source>
</evidence>
<reference evidence="11" key="1">
    <citation type="submission" date="2025-08" db="UniProtKB">
        <authorList>
            <consortium name="Ensembl"/>
        </authorList>
    </citation>
    <scope>IDENTIFICATION</scope>
</reference>
<keyword evidence="8" id="KW-0175">Coiled coil</keyword>
<dbReference type="GO" id="GO:0005694">
    <property type="term" value="C:chromosome"/>
    <property type="evidence" value="ECO:0007669"/>
    <property type="project" value="UniProtKB-ARBA"/>
</dbReference>
<dbReference type="InterPro" id="IPR013087">
    <property type="entry name" value="Znf_C2H2_type"/>
</dbReference>
<evidence type="ECO:0000256" key="4">
    <source>
        <dbReference type="ARBA" id="ARBA00022771"/>
    </source>
</evidence>
<dbReference type="PROSITE" id="PS00028">
    <property type="entry name" value="ZINC_FINGER_C2H2_1"/>
    <property type="match status" value="4"/>
</dbReference>
<evidence type="ECO:0000313" key="12">
    <source>
        <dbReference type="Proteomes" id="UP000694523"/>
    </source>
</evidence>
<dbReference type="InterPro" id="IPR050331">
    <property type="entry name" value="Zinc_finger"/>
</dbReference>
<dbReference type="FunFam" id="3.30.160.60:FF:000303">
    <property type="entry name" value="Zinc finger protein 41"/>
    <property type="match status" value="1"/>
</dbReference>
<evidence type="ECO:0000256" key="1">
    <source>
        <dbReference type="ARBA" id="ARBA00004123"/>
    </source>
</evidence>
<feature type="compositionally biased region" description="Acidic residues" evidence="9">
    <location>
        <begin position="145"/>
        <end position="154"/>
    </location>
</feature>
<feature type="compositionally biased region" description="Basic and acidic residues" evidence="9">
    <location>
        <begin position="296"/>
        <end position="307"/>
    </location>
</feature>
<dbReference type="InterPro" id="IPR036236">
    <property type="entry name" value="Znf_C2H2_sf"/>
</dbReference>
<feature type="region of interest" description="Disordered" evidence="9">
    <location>
        <begin position="144"/>
        <end position="182"/>
    </location>
</feature>
<feature type="domain" description="C2H2-type" evidence="10">
    <location>
        <begin position="355"/>
        <end position="379"/>
    </location>
</feature>
<dbReference type="GO" id="GO:0005634">
    <property type="term" value="C:nucleus"/>
    <property type="evidence" value="ECO:0007669"/>
    <property type="project" value="UniProtKB-SubCell"/>
</dbReference>
<feature type="domain" description="C2H2-type" evidence="10">
    <location>
        <begin position="256"/>
        <end position="283"/>
    </location>
</feature>
<feature type="domain" description="C2H2-type" evidence="10">
    <location>
        <begin position="380"/>
        <end position="407"/>
    </location>
</feature>
<dbReference type="FunFam" id="3.30.160.60:FF:000110">
    <property type="entry name" value="Zinc finger protein-like"/>
    <property type="match status" value="1"/>
</dbReference>
<keyword evidence="2" id="KW-0479">Metal-binding</keyword>
<dbReference type="SUPFAM" id="SSF57667">
    <property type="entry name" value="beta-beta-alpha zinc fingers"/>
    <property type="match status" value="4"/>
</dbReference>
<feature type="region of interest" description="Disordered" evidence="9">
    <location>
        <begin position="292"/>
        <end position="320"/>
    </location>
</feature>
<comment type="subcellular location">
    <subcellularLocation>
        <location evidence="1">Nucleus</location>
    </subcellularLocation>
</comment>
<keyword evidence="12" id="KW-1185">Reference proteome</keyword>
<evidence type="ECO:0000256" key="9">
    <source>
        <dbReference type="SAM" id="MobiDB-lite"/>
    </source>
</evidence>
<dbReference type="FunFam" id="3.30.160.60:FF:001732">
    <property type="entry name" value="Zgc:162936"/>
    <property type="match status" value="1"/>
</dbReference>
<feature type="domain" description="C2H2-type" evidence="10">
    <location>
        <begin position="202"/>
        <end position="227"/>
    </location>
</feature>
<dbReference type="AlphaFoldDB" id="A0A8C6TMB8"/>
<keyword evidence="3" id="KW-0677">Repeat</keyword>
<dbReference type="Gene3D" id="3.30.160.60">
    <property type="entry name" value="Classic Zinc Finger"/>
    <property type="match status" value="6"/>
</dbReference>
<feature type="domain" description="C2H2-type" evidence="10">
    <location>
        <begin position="228"/>
        <end position="255"/>
    </location>
</feature>
<proteinExistence type="predicted"/>
<evidence type="ECO:0000313" key="11">
    <source>
        <dbReference type="Ensembl" id="ENSNMLP00000020384.1"/>
    </source>
</evidence>